<gene>
    <name evidence="1" type="ORF">OVA965_LOCUS41733</name>
    <name evidence="2" type="ORF">TMI583_LOCUS43454</name>
</gene>
<name>A0A8S2VTV2_9BILA</name>
<dbReference type="Proteomes" id="UP000682733">
    <property type="component" value="Unassembled WGS sequence"/>
</dbReference>
<comment type="caution">
    <text evidence="2">The sequence shown here is derived from an EMBL/GenBank/DDBJ whole genome shotgun (WGS) entry which is preliminary data.</text>
</comment>
<evidence type="ECO:0000313" key="2">
    <source>
        <dbReference type="EMBL" id="CAF4399909.1"/>
    </source>
</evidence>
<proteinExistence type="predicted"/>
<evidence type="ECO:0000313" key="3">
    <source>
        <dbReference type="Proteomes" id="UP000682733"/>
    </source>
</evidence>
<organism evidence="2 3">
    <name type="scientific">Didymodactylos carnosus</name>
    <dbReference type="NCBI Taxonomy" id="1234261"/>
    <lineage>
        <taxon>Eukaryota</taxon>
        <taxon>Metazoa</taxon>
        <taxon>Spiralia</taxon>
        <taxon>Gnathifera</taxon>
        <taxon>Rotifera</taxon>
        <taxon>Eurotatoria</taxon>
        <taxon>Bdelloidea</taxon>
        <taxon>Philodinida</taxon>
        <taxon>Philodinidae</taxon>
        <taxon>Didymodactylos</taxon>
    </lineage>
</organism>
<accession>A0A8S2VTV2</accession>
<dbReference type="AlphaFoldDB" id="A0A8S2VTV2"/>
<dbReference type="EMBL" id="CAJNOK010049054">
    <property type="protein sequence ID" value="CAF1594540.1"/>
    <property type="molecule type" value="Genomic_DNA"/>
</dbReference>
<protein>
    <submittedName>
        <fullName evidence="2">Uncharacterized protein</fullName>
    </submittedName>
</protein>
<dbReference type="EMBL" id="CAJOBA010072594">
    <property type="protein sequence ID" value="CAF4399909.1"/>
    <property type="molecule type" value="Genomic_DNA"/>
</dbReference>
<feature type="non-terminal residue" evidence="2">
    <location>
        <position position="230"/>
    </location>
</feature>
<reference evidence="2" key="1">
    <citation type="submission" date="2021-02" db="EMBL/GenBank/DDBJ databases">
        <authorList>
            <person name="Nowell W R."/>
        </authorList>
    </citation>
    <scope>NUCLEOTIDE SEQUENCE</scope>
</reference>
<sequence>RKEIPSDITAANLLEQYFSSMNYNITFSLVGLAGYKLKVGVNNKENYANLMSANMWPDKVGNVGIPVIKPSYIPDAFGIVVRFADEQYDDEFVKSEIERNFQSAENIRKINSAFQRRNNDYRFNVKDLREYNSALQRGRFSIGNNLCSITPFKTENRMTICPKCWCLRHFQDKCQANARCRLCLEELVSRSPNALLPNMFAHRKVRNRTSSLTERFAIEHLRSPKGSQPN</sequence>
<evidence type="ECO:0000313" key="1">
    <source>
        <dbReference type="EMBL" id="CAF1594540.1"/>
    </source>
</evidence>
<feature type="non-terminal residue" evidence="2">
    <location>
        <position position="1"/>
    </location>
</feature>
<dbReference type="Proteomes" id="UP000677228">
    <property type="component" value="Unassembled WGS sequence"/>
</dbReference>